<dbReference type="AlphaFoldDB" id="A0A8C6ZCD3"/>
<feature type="domain" description="Ig-like" evidence="1">
    <location>
        <begin position="28"/>
        <end position="138"/>
    </location>
</feature>
<dbReference type="SUPFAM" id="SSF48726">
    <property type="entry name" value="Immunoglobulin"/>
    <property type="match status" value="1"/>
</dbReference>
<reference evidence="2" key="2">
    <citation type="submission" date="2025-09" db="UniProtKB">
        <authorList>
            <consortium name="Ensembl"/>
        </authorList>
    </citation>
    <scope>IDENTIFICATION</scope>
</reference>
<dbReference type="Proteomes" id="UP000694420">
    <property type="component" value="Unplaced"/>
</dbReference>
<dbReference type="Gene3D" id="2.60.40.10">
    <property type="entry name" value="Immunoglobulins"/>
    <property type="match status" value="1"/>
</dbReference>
<dbReference type="PROSITE" id="PS50835">
    <property type="entry name" value="IG_LIKE"/>
    <property type="match status" value="1"/>
</dbReference>
<proteinExistence type="predicted"/>
<reference evidence="2" key="1">
    <citation type="submission" date="2025-08" db="UniProtKB">
        <authorList>
            <consortium name="Ensembl"/>
        </authorList>
    </citation>
    <scope>IDENTIFICATION</scope>
</reference>
<organism evidence="2 3">
    <name type="scientific">Nothoprocta perdicaria</name>
    <name type="common">Chilean tinamou</name>
    <name type="synonym">Crypturus perdicarius</name>
    <dbReference type="NCBI Taxonomy" id="30464"/>
    <lineage>
        <taxon>Eukaryota</taxon>
        <taxon>Metazoa</taxon>
        <taxon>Chordata</taxon>
        <taxon>Craniata</taxon>
        <taxon>Vertebrata</taxon>
        <taxon>Euteleostomi</taxon>
        <taxon>Archelosauria</taxon>
        <taxon>Archosauria</taxon>
        <taxon>Dinosauria</taxon>
        <taxon>Saurischia</taxon>
        <taxon>Theropoda</taxon>
        <taxon>Coelurosauria</taxon>
        <taxon>Aves</taxon>
        <taxon>Palaeognathae</taxon>
        <taxon>Tinamiformes</taxon>
        <taxon>Tinamidae</taxon>
        <taxon>Nothoprocta</taxon>
    </lineage>
</organism>
<dbReference type="InterPro" id="IPR036179">
    <property type="entry name" value="Ig-like_dom_sf"/>
</dbReference>
<evidence type="ECO:0000313" key="2">
    <source>
        <dbReference type="Ensembl" id="ENSNPEP00000009653.1"/>
    </source>
</evidence>
<dbReference type="GO" id="GO:0061689">
    <property type="term" value="C:tricellular tight junction"/>
    <property type="evidence" value="ECO:0007669"/>
    <property type="project" value="TreeGrafter"/>
</dbReference>
<accession>A0A8C6ZCD3</accession>
<dbReference type="SMART" id="SM00409">
    <property type="entry name" value="IG"/>
    <property type="match status" value="1"/>
</dbReference>
<keyword evidence="3" id="KW-1185">Reference proteome</keyword>
<dbReference type="GO" id="GO:1904274">
    <property type="term" value="P:tricellular tight junction assembly"/>
    <property type="evidence" value="ECO:0007669"/>
    <property type="project" value="TreeGrafter"/>
</dbReference>
<dbReference type="GO" id="GO:0060856">
    <property type="term" value="P:establishment of blood-brain barrier"/>
    <property type="evidence" value="ECO:0007669"/>
    <property type="project" value="TreeGrafter"/>
</dbReference>
<dbReference type="GO" id="GO:0005886">
    <property type="term" value="C:plasma membrane"/>
    <property type="evidence" value="ECO:0007669"/>
    <property type="project" value="TreeGrafter"/>
</dbReference>
<dbReference type="InterPro" id="IPR051874">
    <property type="entry name" value="Ig-like_domain-LISCH7"/>
</dbReference>
<dbReference type="InterPro" id="IPR007110">
    <property type="entry name" value="Ig-like_dom"/>
</dbReference>
<protein>
    <recommendedName>
        <fullName evidence="1">Ig-like domain-containing protein</fullName>
    </recommendedName>
</protein>
<evidence type="ECO:0000259" key="1">
    <source>
        <dbReference type="PROSITE" id="PS50835"/>
    </source>
</evidence>
<evidence type="ECO:0000313" key="3">
    <source>
        <dbReference type="Proteomes" id="UP000694420"/>
    </source>
</evidence>
<dbReference type="InterPro" id="IPR003599">
    <property type="entry name" value="Ig_sub"/>
</dbReference>
<dbReference type="PANTHER" id="PTHR15923:SF1">
    <property type="entry name" value="LIPOLYSIS-STIMULATED LIPOPROTEIN RECEPTOR"/>
    <property type="match status" value="1"/>
</dbReference>
<dbReference type="PANTHER" id="PTHR15923">
    <property type="entry name" value="TRANSMEMBRANE AND IMMUNOGLOBULIN DOMAIN-CONTAINING PROTEIN"/>
    <property type="match status" value="1"/>
</dbReference>
<name>A0A8C6ZCD3_NOTPE</name>
<dbReference type="Ensembl" id="ENSNPET00000009892.1">
    <property type="protein sequence ID" value="ENSNPEP00000009653.1"/>
    <property type="gene ID" value="ENSNPEG00000007244.1"/>
</dbReference>
<sequence length="143" mass="14934">MARLMVSWVYGAMEVTVPDPYTVVLPLQPVTLRCRYETTATTSPIVTWTYKSPCPGTGTGTSTGTGTTCPDTDRTVRIVAAKQGSAVTVGPFYQGRPITIVNEADLQLGPAAWGDGGSYVCSVASVEDLLGSSEATAELVVLG</sequence>
<dbReference type="InterPro" id="IPR013783">
    <property type="entry name" value="Ig-like_fold"/>
</dbReference>